<accession>K9HPD9</accession>
<dbReference type="InterPro" id="IPR002589">
    <property type="entry name" value="Macro_dom"/>
</dbReference>
<comment type="caution">
    <text evidence="2">The sequence shown here is derived from an EMBL/GenBank/DDBJ whole genome shotgun (WGS) entry which is preliminary data.</text>
</comment>
<evidence type="ECO:0000313" key="3">
    <source>
        <dbReference type="Proteomes" id="UP000009881"/>
    </source>
</evidence>
<dbReference type="SMART" id="SM00506">
    <property type="entry name" value="A1pp"/>
    <property type="match status" value="1"/>
</dbReference>
<dbReference type="PROSITE" id="PS51154">
    <property type="entry name" value="MACRO"/>
    <property type="match status" value="1"/>
</dbReference>
<dbReference type="PANTHER" id="PTHR11106:SF27">
    <property type="entry name" value="MACRO DOMAIN-CONTAINING PROTEIN"/>
    <property type="match status" value="1"/>
</dbReference>
<dbReference type="PANTHER" id="PTHR11106">
    <property type="entry name" value="GANGLIOSIDE INDUCED DIFFERENTIATION ASSOCIATED PROTEIN 2-RELATED"/>
    <property type="match status" value="1"/>
</dbReference>
<keyword evidence="3" id="KW-1185">Reference proteome</keyword>
<dbReference type="Pfam" id="PF01661">
    <property type="entry name" value="Macro"/>
    <property type="match status" value="1"/>
</dbReference>
<dbReference type="Gene3D" id="3.40.220.10">
    <property type="entry name" value="Leucine Aminopeptidase, subunit E, domain 1"/>
    <property type="match status" value="1"/>
</dbReference>
<protein>
    <submittedName>
        <fullName evidence="2">Putative ADP-ribose binding protein</fullName>
    </submittedName>
</protein>
<dbReference type="AlphaFoldDB" id="K9HPD9"/>
<evidence type="ECO:0000313" key="2">
    <source>
        <dbReference type="EMBL" id="EKV30366.1"/>
    </source>
</evidence>
<organism evidence="2 3">
    <name type="scientific">Caenispirillum salinarum AK4</name>
    <dbReference type="NCBI Taxonomy" id="1238182"/>
    <lineage>
        <taxon>Bacteria</taxon>
        <taxon>Pseudomonadati</taxon>
        <taxon>Pseudomonadota</taxon>
        <taxon>Alphaproteobacteria</taxon>
        <taxon>Rhodospirillales</taxon>
        <taxon>Novispirillaceae</taxon>
        <taxon>Caenispirillum</taxon>
    </lineage>
</organism>
<evidence type="ECO:0000259" key="1">
    <source>
        <dbReference type="PROSITE" id="PS51154"/>
    </source>
</evidence>
<reference evidence="2 3" key="1">
    <citation type="journal article" date="2013" name="Genome Announc.">
        <title>Draft Genome Sequence of an Alphaproteobacterium, Caenispirillum salinarum AK4(T), Isolated from a Solar Saltern.</title>
        <authorList>
            <person name="Khatri I."/>
            <person name="Singh A."/>
            <person name="Korpole S."/>
            <person name="Pinnaka A.K."/>
            <person name="Subramanian S."/>
        </authorList>
    </citation>
    <scope>NUCLEOTIDE SEQUENCE [LARGE SCALE GENOMIC DNA]</scope>
    <source>
        <strain evidence="2 3">AK4</strain>
    </source>
</reference>
<sequence length="175" mass="18153">MSASARDRIEVVVGDITRESTDAIVNAANNELGPGGGVAGAIQRAAGPRLLEACEPLGGCETGDAKATEGFDLPARWVIHTVGPVWHGGDADEESLLASCYRRSLEVAVEIGAASVSFPAISTGIFGFPPNRAAPIAVGTVAEVLHETDAIETVRFVCFDEDSAALHRDALDKLA</sequence>
<dbReference type="NCBIfam" id="NF001664">
    <property type="entry name" value="PRK00431.1-6"/>
    <property type="match status" value="1"/>
</dbReference>
<dbReference type="eggNOG" id="COG2110">
    <property type="taxonomic scope" value="Bacteria"/>
</dbReference>
<dbReference type="CDD" id="cd02908">
    <property type="entry name" value="Macro_OAADPr_deacetylase"/>
    <property type="match status" value="1"/>
</dbReference>
<gene>
    <name evidence="2" type="ORF">C882_4325</name>
</gene>
<feature type="domain" description="Macro" evidence="1">
    <location>
        <begin position="1"/>
        <end position="175"/>
    </location>
</feature>
<dbReference type="PATRIC" id="fig|1238182.3.peg.1987"/>
<proteinExistence type="predicted"/>
<dbReference type="STRING" id="1238182.C882_4325"/>
<dbReference type="SUPFAM" id="SSF52949">
    <property type="entry name" value="Macro domain-like"/>
    <property type="match status" value="1"/>
</dbReference>
<dbReference type="OrthoDB" id="6194521at2"/>
<dbReference type="EMBL" id="ANHY01000008">
    <property type="protein sequence ID" value="EKV30366.1"/>
    <property type="molecule type" value="Genomic_DNA"/>
</dbReference>
<dbReference type="RefSeq" id="WP_009540433.1">
    <property type="nucleotide sequence ID" value="NZ_ANHY01000008.1"/>
</dbReference>
<dbReference type="Proteomes" id="UP000009881">
    <property type="component" value="Unassembled WGS sequence"/>
</dbReference>
<name>K9HPD9_9PROT</name>
<dbReference type="InterPro" id="IPR043472">
    <property type="entry name" value="Macro_dom-like"/>
</dbReference>